<dbReference type="Proteomes" id="UP000777935">
    <property type="component" value="Unassembled WGS sequence"/>
</dbReference>
<dbReference type="InterPro" id="IPR005584">
    <property type="entry name" value="DNA_gyrase_inhibitor_YacG"/>
</dbReference>
<keyword evidence="1 3" id="KW-0479">Metal-binding</keyword>
<keyword evidence="5" id="KW-1185">Reference proteome</keyword>
<proteinExistence type="inferred from homology"/>
<comment type="subunit">
    <text evidence="3">Interacts with GyrB.</text>
</comment>
<gene>
    <name evidence="3 4" type="primary">yacG</name>
    <name evidence="4" type="ORF">HRQ87_08285</name>
</gene>
<dbReference type="RefSeq" id="WP_174137149.1">
    <property type="nucleotide sequence ID" value="NZ_JABUFE010000003.1"/>
</dbReference>
<evidence type="ECO:0000256" key="1">
    <source>
        <dbReference type="ARBA" id="ARBA00022723"/>
    </source>
</evidence>
<comment type="cofactor">
    <cofactor evidence="3">
        <name>Zn(2+)</name>
        <dbReference type="ChEBI" id="CHEBI:29105"/>
    </cofactor>
    <text evidence="3">Binds 1 zinc ion.</text>
</comment>
<keyword evidence="2 3" id="KW-0862">Zinc</keyword>
<accession>A0ABX2IPI2</accession>
<feature type="binding site" evidence="3">
    <location>
        <position position="6"/>
    </location>
    <ligand>
        <name>Zn(2+)</name>
        <dbReference type="ChEBI" id="CHEBI:29105"/>
    </ligand>
</feature>
<evidence type="ECO:0000313" key="5">
    <source>
        <dbReference type="Proteomes" id="UP000777935"/>
    </source>
</evidence>
<evidence type="ECO:0000256" key="3">
    <source>
        <dbReference type="HAMAP-Rule" id="MF_00649"/>
    </source>
</evidence>
<feature type="binding site" evidence="3">
    <location>
        <position position="3"/>
    </location>
    <ligand>
        <name>Zn(2+)</name>
        <dbReference type="ChEBI" id="CHEBI:29105"/>
    </ligand>
</feature>
<feature type="binding site" evidence="3">
    <location>
        <position position="22"/>
    </location>
    <ligand>
        <name>Zn(2+)</name>
        <dbReference type="ChEBI" id="CHEBI:29105"/>
    </ligand>
</feature>
<dbReference type="InterPro" id="IPR013088">
    <property type="entry name" value="Znf_NHR/GATA"/>
</dbReference>
<evidence type="ECO:0000313" key="4">
    <source>
        <dbReference type="EMBL" id="NSX54797.1"/>
    </source>
</evidence>
<dbReference type="Pfam" id="PF03884">
    <property type="entry name" value="YacG"/>
    <property type="match status" value="1"/>
</dbReference>
<feature type="binding site" evidence="3">
    <location>
        <position position="18"/>
    </location>
    <ligand>
        <name>Zn(2+)</name>
        <dbReference type="ChEBI" id="CHEBI:29105"/>
    </ligand>
</feature>
<reference evidence="4 5" key="1">
    <citation type="submission" date="2020-06" db="EMBL/GenBank/DDBJ databases">
        <title>Sulfitobacter algicola sp. nov., isolated from green algae.</title>
        <authorList>
            <person name="Wang C."/>
        </authorList>
    </citation>
    <scope>NUCLEOTIDE SEQUENCE [LARGE SCALE GENOMIC DNA]</scope>
    <source>
        <strain evidence="4 5">1151</strain>
    </source>
</reference>
<dbReference type="PANTHER" id="PTHR36150:SF1">
    <property type="entry name" value="DNA GYRASE INHIBITOR YACG"/>
    <property type="match status" value="1"/>
</dbReference>
<sequence length="57" mass="6435">MTCPICTKDTDPKFRPFCSKRCANIDLSKWLSGSYAIPTNEPDLGDEDEIVLSERLN</sequence>
<protein>
    <recommendedName>
        <fullName evidence="3">DNA gyrase inhibitor YacG</fullName>
    </recommendedName>
</protein>
<dbReference type="EMBL" id="JABUFE010000003">
    <property type="protein sequence ID" value="NSX54797.1"/>
    <property type="molecule type" value="Genomic_DNA"/>
</dbReference>
<comment type="similarity">
    <text evidence="3">Belongs to the DNA gyrase inhibitor YacG family.</text>
</comment>
<dbReference type="HAMAP" id="MF_00649">
    <property type="entry name" value="DNA_gyrase_inhibitor_YacG"/>
    <property type="match status" value="1"/>
</dbReference>
<dbReference type="PANTHER" id="PTHR36150">
    <property type="entry name" value="DNA GYRASE INHIBITOR YACG"/>
    <property type="match status" value="1"/>
</dbReference>
<dbReference type="Gene3D" id="3.30.50.10">
    <property type="entry name" value="Erythroid Transcription Factor GATA-1, subunit A"/>
    <property type="match status" value="1"/>
</dbReference>
<dbReference type="SUPFAM" id="SSF57716">
    <property type="entry name" value="Glucocorticoid receptor-like (DNA-binding domain)"/>
    <property type="match status" value="1"/>
</dbReference>
<name>A0ABX2IPI2_9RHOB</name>
<comment type="function">
    <text evidence="3">Inhibits all the catalytic activities of DNA gyrase by preventing its interaction with DNA. Acts by binding directly to the C-terminal domain of GyrB, which probably disrupts DNA binding by the gyrase.</text>
</comment>
<comment type="caution">
    <text evidence="4">The sequence shown here is derived from an EMBL/GenBank/DDBJ whole genome shotgun (WGS) entry which is preliminary data.</text>
</comment>
<evidence type="ECO:0000256" key="2">
    <source>
        <dbReference type="ARBA" id="ARBA00022833"/>
    </source>
</evidence>
<organism evidence="4 5">
    <name type="scientific">Parasulfitobacter algicola</name>
    <dbReference type="NCBI Taxonomy" id="2614809"/>
    <lineage>
        <taxon>Bacteria</taxon>
        <taxon>Pseudomonadati</taxon>
        <taxon>Pseudomonadota</taxon>
        <taxon>Alphaproteobacteria</taxon>
        <taxon>Rhodobacterales</taxon>
        <taxon>Roseobacteraceae</taxon>
        <taxon>Parasulfitobacter</taxon>
    </lineage>
</organism>